<feature type="compositionally biased region" description="Basic and acidic residues" evidence="1">
    <location>
        <begin position="104"/>
        <end position="122"/>
    </location>
</feature>
<dbReference type="AlphaFoldDB" id="A0A0A9XQ25"/>
<reference evidence="2" key="2">
    <citation type="submission" date="2014-07" db="EMBL/GenBank/DDBJ databases">
        <authorList>
            <person name="Hull J."/>
        </authorList>
    </citation>
    <scope>NUCLEOTIDE SEQUENCE</scope>
</reference>
<evidence type="ECO:0000313" key="2">
    <source>
        <dbReference type="EMBL" id="JAG20943.1"/>
    </source>
</evidence>
<proteinExistence type="predicted"/>
<evidence type="ECO:0000256" key="1">
    <source>
        <dbReference type="SAM" id="MobiDB-lite"/>
    </source>
</evidence>
<reference evidence="3" key="3">
    <citation type="journal article" date="2016" name="Gigascience">
        <title>De novo construction of an expanded transcriptome assembly for the western tarnished plant bug, Lygus hesperus.</title>
        <authorList>
            <person name="Tassone E.E."/>
            <person name="Geib S.M."/>
            <person name="Hall B."/>
            <person name="Fabrick J.A."/>
            <person name="Brent C.S."/>
            <person name="Hull J.J."/>
        </authorList>
    </citation>
    <scope>NUCLEOTIDE SEQUENCE</scope>
</reference>
<name>A0A0A9XQ25_LYGHE</name>
<dbReference type="EMBL" id="GBHO01022661">
    <property type="protein sequence ID" value="JAG20943.1"/>
    <property type="molecule type" value="Transcribed_RNA"/>
</dbReference>
<keyword evidence="2" id="KW-0675">Receptor</keyword>
<reference evidence="2" key="1">
    <citation type="journal article" date="2014" name="PLoS ONE">
        <title>Transcriptome-Based Identification of ABC Transporters in the Western Tarnished Plant Bug Lygus hesperus.</title>
        <authorList>
            <person name="Hull J.J."/>
            <person name="Chaney K."/>
            <person name="Geib S.M."/>
            <person name="Fabrick J.A."/>
            <person name="Brent C.S."/>
            <person name="Walsh D."/>
            <person name="Lavine L.C."/>
        </authorList>
    </citation>
    <scope>NUCLEOTIDE SEQUENCE</scope>
</reference>
<feature type="region of interest" description="Disordered" evidence="1">
    <location>
        <begin position="101"/>
        <end position="122"/>
    </location>
</feature>
<dbReference type="EMBL" id="GDHC01009653">
    <property type="protein sequence ID" value="JAQ08976.1"/>
    <property type="molecule type" value="Transcribed_RNA"/>
</dbReference>
<sequence>MLMPRETGKLAEGKLTMQAINHTMVPTPTKLSALPGASAVLHKALTSVPLGGGEGKMKNKVGLVSVGYSTNADVSHPSSFSMPPPPNNSIMLHYDHSLSTAARISEDHKSNDGHCDTSKSNN</sequence>
<accession>A0A0A9XQ25</accession>
<protein>
    <submittedName>
        <fullName evidence="2">Putative gustatory receptor 66a</fullName>
    </submittedName>
</protein>
<gene>
    <name evidence="2" type="primary">Gr66a</name>
    <name evidence="2" type="ORF">CM83_6495</name>
    <name evidence="3" type="ORF">g.3746</name>
</gene>
<organism evidence="2">
    <name type="scientific">Lygus hesperus</name>
    <name type="common">Western plant bug</name>
    <dbReference type="NCBI Taxonomy" id="30085"/>
    <lineage>
        <taxon>Eukaryota</taxon>
        <taxon>Metazoa</taxon>
        <taxon>Ecdysozoa</taxon>
        <taxon>Arthropoda</taxon>
        <taxon>Hexapoda</taxon>
        <taxon>Insecta</taxon>
        <taxon>Pterygota</taxon>
        <taxon>Neoptera</taxon>
        <taxon>Paraneoptera</taxon>
        <taxon>Hemiptera</taxon>
        <taxon>Heteroptera</taxon>
        <taxon>Panheteroptera</taxon>
        <taxon>Cimicomorpha</taxon>
        <taxon>Miridae</taxon>
        <taxon>Mirini</taxon>
        <taxon>Lygus</taxon>
    </lineage>
</organism>
<evidence type="ECO:0000313" key="3">
    <source>
        <dbReference type="EMBL" id="JAQ08976.1"/>
    </source>
</evidence>